<evidence type="ECO:0000313" key="1">
    <source>
        <dbReference type="EMBL" id="SUZ62584.1"/>
    </source>
</evidence>
<accession>A0A381P7L2</accession>
<reference evidence="1" key="1">
    <citation type="submission" date="2018-05" db="EMBL/GenBank/DDBJ databases">
        <authorList>
            <person name="Lanie J.A."/>
            <person name="Ng W.-L."/>
            <person name="Kazmierczak K.M."/>
            <person name="Andrzejewski T.M."/>
            <person name="Davidsen T.M."/>
            <person name="Wayne K.J."/>
            <person name="Tettelin H."/>
            <person name="Glass J.I."/>
            <person name="Rusch D."/>
            <person name="Podicherti R."/>
            <person name="Tsui H.-C.T."/>
            <person name="Winkler M.E."/>
        </authorList>
    </citation>
    <scope>NUCLEOTIDE SEQUENCE</scope>
</reference>
<dbReference type="EMBL" id="UINC01000879">
    <property type="protein sequence ID" value="SUZ62584.1"/>
    <property type="molecule type" value="Genomic_DNA"/>
</dbReference>
<name>A0A381P7L2_9ZZZZ</name>
<sequence length="113" mass="12712">MVSMVRENRRLVERFATALAVWILAFSAIIPSLDRELVGSGVWIESEHDEGCAPHHDHTICIQFGKQGWTTDPSLQLRVFQPAAREVSRAVSNVPLEFLRFIPTHSRAPPHTA</sequence>
<gene>
    <name evidence="1" type="ORF">METZ01_LOCUS15438</name>
</gene>
<dbReference type="AlphaFoldDB" id="A0A381P7L2"/>
<organism evidence="1">
    <name type="scientific">marine metagenome</name>
    <dbReference type="NCBI Taxonomy" id="408172"/>
    <lineage>
        <taxon>unclassified sequences</taxon>
        <taxon>metagenomes</taxon>
        <taxon>ecological metagenomes</taxon>
    </lineage>
</organism>
<proteinExistence type="predicted"/>
<protein>
    <recommendedName>
        <fullName evidence="2">DUF2946 domain-containing protein</fullName>
    </recommendedName>
</protein>
<evidence type="ECO:0008006" key="2">
    <source>
        <dbReference type="Google" id="ProtNLM"/>
    </source>
</evidence>